<feature type="compositionally biased region" description="Basic residues" evidence="1">
    <location>
        <begin position="105"/>
        <end position="114"/>
    </location>
</feature>
<proteinExistence type="predicted"/>
<dbReference type="Proteomes" id="UP000287651">
    <property type="component" value="Unassembled WGS sequence"/>
</dbReference>
<evidence type="ECO:0000313" key="3">
    <source>
        <dbReference type="Proteomes" id="UP000287651"/>
    </source>
</evidence>
<accession>A0A427AJM7</accession>
<sequence length="114" mass="13212">MFRSEMFLIIQNKHHHVELVSTIMLSCIPCGIVRLQHNPLFHDLQSANNEERHGRPASKQRYQVQENQQTYDDVVNNHHSIARESFDDWRNKQNQDGLLGDGKFSKRSKAGSNG</sequence>
<feature type="region of interest" description="Disordered" evidence="1">
    <location>
        <begin position="84"/>
        <end position="114"/>
    </location>
</feature>
<protein>
    <submittedName>
        <fullName evidence="2">Uncharacterized protein</fullName>
    </submittedName>
</protein>
<dbReference type="EMBL" id="AMZH03002203">
    <property type="protein sequence ID" value="RRT76400.1"/>
    <property type="molecule type" value="Genomic_DNA"/>
</dbReference>
<evidence type="ECO:0000256" key="1">
    <source>
        <dbReference type="SAM" id="MobiDB-lite"/>
    </source>
</evidence>
<reference evidence="2 3" key="1">
    <citation type="journal article" date="2014" name="Agronomy (Basel)">
        <title>A Draft Genome Sequence for Ensete ventricosum, the Drought-Tolerant Tree Against Hunger.</title>
        <authorList>
            <person name="Harrison J."/>
            <person name="Moore K.A."/>
            <person name="Paszkiewicz K."/>
            <person name="Jones T."/>
            <person name="Grant M."/>
            <person name="Ambacheew D."/>
            <person name="Muzemil S."/>
            <person name="Studholme D.J."/>
        </authorList>
    </citation>
    <scope>NUCLEOTIDE SEQUENCE [LARGE SCALE GENOMIC DNA]</scope>
</reference>
<feature type="region of interest" description="Disordered" evidence="1">
    <location>
        <begin position="45"/>
        <end position="64"/>
    </location>
</feature>
<evidence type="ECO:0000313" key="2">
    <source>
        <dbReference type="EMBL" id="RRT76400.1"/>
    </source>
</evidence>
<comment type="caution">
    <text evidence="2">The sequence shown here is derived from an EMBL/GenBank/DDBJ whole genome shotgun (WGS) entry which is preliminary data.</text>
</comment>
<feature type="compositionally biased region" description="Basic and acidic residues" evidence="1">
    <location>
        <begin position="84"/>
        <end position="93"/>
    </location>
</feature>
<organism evidence="2 3">
    <name type="scientific">Ensete ventricosum</name>
    <name type="common">Abyssinian banana</name>
    <name type="synonym">Musa ensete</name>
    <dbReference type="NCBI Taxonomy" id="4639"/>
    <lineage>
        <taxon>Eukaryota</taxon>
        <taxon>Viridiplantae</taxon>
        <taxon>Streptophyta</taxon>
        <taxon>Embryophyta</taxon>
        <taxon>Tracheophyta</taxon>
        <taxon>Spermatophyta</taxon>
        <taxon>Magnoliopsida</taxon>
        <taxon>Liliopsida</taxon>
        <taxon>Zingiberales</taxon>
        <taxon>Musaceae</taxon>
        <taxon>Ensete</taxon>
    </lineage>
</organism>
<name>A0A427AJM7_ENSVE</name>
<dbReference type="AlphaFoldDB" id="A0A427AJM7"/>
<gene>
    <name evidence="2" type="ORF">B296_00016050</name>
</gene>